<dbReference type="RefSeq" id="WP_321536689.1">
    <property type="nucleotide sequence ID" value="NZ_JARGDL010000021.1"/>
</dbReference>
<protein>
    <submittedName>
        <fullName evidence="7">TonB-dependent receptor</fullName>
    </submittedName>
</protein>
<keyword evidence="8" id="KW-1185">Reference proteome</keyword>
<dbReference type="SUPFAM" id="SSF56935">
    <property type="entry name" value="Porins"/>
    <property type="match status" value="1"/>
</dbReference>
<evidence type="ECO:0000313" key="8">
    <source>
        <dbReference type="Proteomes" id="UP001221302"/>
    </source>
</evidence>
<dbReference type="SUPFAM" id="SSF49464">
    <property type="entry name" value="Carboxypeptidase regulatory domain-like"/>
    <property type="match status" value="1"/>
</dbReference>
<dbReference type="Pfam" id="PF00593">
    <property type="entry name" value="TonB_dep_Rec_b-barrel"/>
    <property type="match status" value="1"/>
</dbReference>
<dbReference type="Proteomes" id="UP001221302">
    <property type="component" value="Unassembled WGS sequence"/>
</dbReference>
<dbReference type="InterPro" id="IPR000531">
    <property type="entry name" value="Beta-barrel_TonB"/>
</dbReference>
<dbReference type="PANTHER" id="PTHR40980">
    <property type="entry name" value="PLUG DOMAIN-CONTAINING PROTEIN"/>
    <property type="match status" value="1"/>
</dbReference>
<accession>A0AAE3P226</accession>
<dbReference type="InterPro" id="IPR036942">
    <property type="entry name" value="Beta-barrel_TonB_sf"/>
</dbReference>
<proteinExistence type="inferred from homology"/>
<evidence type="ECO:0000256" key="2">
    <source>
        <dbReference type="ARBA" id="ARBA00023136"/>
    </source>
</evidence>
<dbReference type="Gene3D" id="2.170.130.10">
    <property type="entry name" value="TonB-dependent receptor, plug domain"/>
    <property type="match status" value="1"/>
</dbReference>
<dbReference type="InterPro" id="IPR012910">
    <property type="entry name" value="Plug_dom"/>
</dbReference>
<keyword evidence="4" id="KW-0798">TonB box</keyword>
<feature type="domain" description="TonB-dependent receptor plug" evidence="6">
    <location>
        <begin position="134"/>
        <end position="213"/>
    </location>
</feature>
<comment type="caution">
    <text evidence="7">The sequence shown here is derived from an EMBL/GenBank/DDBJ whole genome shotgun (WGS) entry which is preliminary data.</text>
</comment>
<dbReference type="InterPro" id="IPR037066">
    <property type="entry name" value="Plug_dom_sf"/>
</dbReference>
<keyword evidence="2 4" id="KW-0472">Membrane</keyword>
<keyword evidence="3" id="KW-0998">Cell outer membrane</keyword>
<dbReference type="Pfam" id="PF07715">
    <property type="entry name" value="Plug"/>
    <property type="match status" value="1"/>
</dbReference>
<keyword evidence="7" id="KW-0675">Receptor</keyword>
<evidence type="ECO:0000259" key="6">
    <source>
        <dbReference type="Pfam" id="PF07715"/>
    </source>
</evidence>
<dbReference type="EMBL" id="JARGDL010000021">
    <property type="protein sequence ID" value="MDF1612919.1"/>
    <property type="molecule type" value="Genomic_DNA"/>
</dbReference>
<evidence type="ECO:0000256" key="1">
    <source>
        <dbReference type="ARBA" id="ARBA00004442"/>
    </source>
</evidence>
<name>A0AAE3P226_9BACT</name>
<evidence type="ECO:0000256" key="3">
    <source>
        <dbReference type="ARBA" id="ARBA00023237"/>
    </source>
</evidence>
<reference evidence="7" key="1">
    <citation type="submission" date="2023-03" db="EMBL/GenBank/DDBJ databases">
        <title>Stygiobacter electus gen. nov., sp. nov., facultatively anaerobic thermotolerant bacterium of the class Ignavibacteria from a well of Yessentuki mineral water deposit.</title>
        <authorList>
            <person name="Podosokorskaya O.A."/>
            <person name="Elcheninov A.G."/>
            <person name="Petrova N.F."/>
            <person name="Zavarzina D.G."/>
            <person name="Kublanov I.V."/>
            <person name="Merkel A.Y."/>
        </authorList>
    </citation>
    <scope>NUCLEOTIDE SEQUENCE</scope>
    <source>
        <strain evidence="7">09-Me</strain>
    </source>
</reference>
<dbReference type="AlphaFoldDB" id="A0AAE3P226"/>
<comment type="similarity">
    <text evidence="4">Belongs to the TonB-dependent receptor family.</text>
</comment>
<evidence type="ECO:0000313" key="7">
    <source>
        <dbReference type="EMBL" id="MDF1612919.1"/>
    </source>
</evidence>
<evidence type="ECO:0000256" key="4">
    <source>
        <dbReference type="RuleBase" id="RU003357"/>
    </source>
</evidence>
<feature type="domain" description="TonB-dependent receptor-like beta-barrel" evidence="5">
    <location>
        <begin position="564"/>
        <end position="841"/>
    </location>
</feature>
<comment type="subcellular location">
    <subcellularLocation>
        <location evidence="1 4">Cell outer membrane</location>
    </subcellularLocation>
</comment>
<dbReference type="InterPro" id="IPR008969">
    <property type="entry name" value="CarboxyPept-like_regulatory"/>
</dbReference>
<dbReference type="Pfam" id="PF13715">
    <property type="entry name" value="CarbopepD_reg_2"/>
    <property type="match status" value="1"/>
</dbReference>
<dbReference type="PANTHER" id="PTHR40980:SF5">
    <property type="entry name" value="TONB-DEPENDENT RECEPTOR"/>
    <property type="match status" value="1"/>
</dbReference>
<evidence type="ECO:0000259" key="5">
    <source>
        <dbReference type="Pfam" id="PF00593"/>
    </source>
</evidence>
<dbReference type="Gene3D" id="2.60.40.1120">
    <property type="entry name" value="Carboxypeptidase-like, regulatory domain"/>
    <property type="match status" value="1"/>
</dbReference>
<sequence>MQFRKTLIFHLLIFIGISFSQQKGSISGKVFDKQTNEALIGASVSIENSNLGASSDLDGNYEIRNLQAGNYSIRVSYISYRTIVIKNIKVESGKSTVINIPLEQESTELKEVVVSAEALKSTEAAILNIQKSSLNIVDGMSAELIKKNNSSDGIDILRRMTGVTISDGKYAFVRGVSDRYNSTLLNGSTLPSTDPEKKSFSYDLFPASLIENVLTSKTFIPDKPADFSGGLVEINTIEFPSNLIMDLSIGTGYIANQTGKVVSTYQGGKTDFLGIDDGTRKLPSSVPSTRIDRTFTPVQLEQIGKSFSNNWDLKSSNLPVNSNFKFNIGNKINFGEEEVLGYIASVTYSNTNDLKETYQANYTFEGPRYIYNGTTHNNSVNWGALFNLSLKLSNNNKISLKNVYNNSSDNETIQYEGEYASYLQYRKTTSLRFISRSLQSSQLTGEHSLDLFNGVKFDWNLNYSQSNRSEPDARRYVYARDMYSPKDQLQFLLDQSLVSRYYGNLDDKIYGSSANLKIKLFDDKNLPEFKLGFLLDRRSRDFNARVFGFRNVPGGNFMKEQELLYKDVKTIFSSENINPTFIEVVEITQPTDSYSSNQNVNSAYFLTDFALFDKVKFVTGLRYENSVQELQTLTRTGEKFYLKNIYNDFFPSLNISTKFSDEVLLRFGISKTISRPEFRELATFTYFDFVENELVMGNPKLVRSLINNYDLRLEYYPTAREMFAVSLFYKHLINPIEQILISSSGLEPTRSYENAKEAKNYGFEFEFRKSFDFISKSLDRLMLIGNVSIIKSKIFLNVNGFQIPNRPLQGQADFIFNSGLYYETLDNDISASITYNKVGDRIAKVGYGGLGDVIELARDQIDLTISKKIMNSLSIKLSAKDILGNDQKFIQKTPDGDKPSAIIKKRQSLSVSLNFQF</sequence>
<dbReference type="GO" id="GO:0009279">
    <property type="term" value="C:cell outer membrane"/>
    <property type="evidence" value="ECO:0007669"/>
    <property type="project" value="UniProtKB-SubCell"/>
</dbReference>
<organism evidence="7 8">
    <name type="scientific">Stygiobacter electus</name>
    <dbReference type="NCBI Taxonomy" id="3032292"/>
    <lineage>
        <taxon>Bacteria</taxon>
        <taxon>Pseudomonadati</taxon>
        <taxon>Ignavibacteriota</taxon>
        <taxon>Ignavibacteria</taxon>
        <taxon>Ignavibacteriales</taxon>
        <taxon>Melioribacteraceae</taxon>
        <taxon>Stygiobacter</taxon>
    </lineage>
</organism>
<dbReference type="Gene3D" id="2.40.170.20">
    <property type="entry name" value="TonB-dependent receptor, beta-barrel domain"/>
    <property type="match status" value="1"/>
</dbReference>
<gene>
    <name evidence="7" type="ORF">P0M35_12210</name>
</gene>